<evidence type="ECO:0000313" key="4">
    <source>
        <dbReference type="Proteomes" id="UP001596220"/>
    </source>
</evidence>
<comment type="similarity">
    <text evidence="1">Belongs to the short-chain dehydrogenases/reductases (SDR) family.</text>
</comment>
<dbReference type="Gene3D" id="3.40.50.720">
    <property type="entry name" value="NAD(P)-binding Rossmann-like Domain"/>
    <property type="match status" value="1"/>
</dbReference>
<dbReference type="InterPro" id="IPR002347">
    <property type="entry name" value="SDR_fam"/>
</dbReference>
<dbReference type="PRINTS" id="PR00081">
    <property type="entry name" value="GDHRDH"/>
</dbReference>
<sequence length="282" mass="29392">MTAAHPTVGVLEGRTAVITGAARGAGRACALAFAAQGADLVLLDVAAPVPGVPYPMGTASQLDHTADTCRRLGADVLTAAVDVRDLQALTELRERTHDRFGAPHVLVNNAGIVAPSGRPVHETSEADWQLVVDVDLGGAWRATKVFAPAMVERRSGAIVNIASTAGLVGYRNFAGYVAAKHGLVGLTKASALDYASYGVRVNAVCPGNIRDEPAVEGRMLSEVARVLDVPLAEHEELFTADQPMHRLVEPADVAAAALWLACDASQRVTGTTVTVDAGYSAR</sequence>
<dbReference type="PANTHER" id="PTHR24321:SF8">
    <property type="entry name" value="ESTRADIOL 17-BETA-DEHYDROGENASE 8-RELATED"/>
    <property type="match status" value="1"/>
</dbReference>
<dbReference type="RefSeq" id="WP_380638043.1">
    <property type="nucleotide sequence ID" value="NZ_JBHSQO010000021.1"/>
</dbReference>
<protein>
    <submittedName>
        <fullName evidence="3">SDR family oxidoreductase</fullName>
    </submittedName>
</protein>
<dbReference type="InterPro" id="IPR036291">
    <property type="entry name" value="NAD(P)-bd_dom_sf"/>
</dbReference>
<organism evidence="3 4">
    <name type="scientific">Saccharothrix lopnurensis</name>
    <dbReference type="NCBI Taxonomy" id="1670621"/>
    <lineage>
        <taxon>Bacteria</taxon>
        <taxon>Bacillati</taxon>
        <taxon>Actinomycetota</taxon>
        <taxon>Actinomycetes</taxon>
        <taxon>Pseudonocardiales</taxon>
        <taxon>Pseudonocardiaceae</taxon>
        <taxon>Saccharothrix</taxon>
    </lineage>
</organism>
<evidence type="ECO:0000256" key="1">
    <source>
        <dbReference type="ARBA" id="ARBA00006484"/>
    </source>
</evidence>
<evidence type="ECO:0000256" key="2">
    <source>
        <dbReference type="ARBA" id="ARBA00023002"/>
    </source>
</evidence>
<dbReference type="SUPFAM" id="SSF51735">
    <property type="entry name" value="NAD(P)-binding Rossmann-fold domains"/>
    <property type="match status" value="1"/>
</dbReference>
<dbReference type="EMBL" id="JBHSQO010000021">
    <property type="protein sequence ID" value="MFC6091741.1"/>
    <property type="molecule type" value="Genomic_DNA"/>
</dbReference>
<proteinExistence type="inferred from homology"/>
<dbReference type="PANTHER" id="PTHR24321">
    <property type="entry name" value="DEHYDROGENASES, SHORT CHAIN"/>
    <property type="match status" value="1"/>
</dbReference>
<dbReference type="Proteomes" id="UP001596220">
    <property type="component" value="Unassembled WGS sequence"/>
</dbReference>
<dbReference type="CDD" id="cd05233">
    <property type="entry name" value="SDR_c"/>
    <property type="match status" value="1"/>
</dbReference>
<dbReference type="PRINTS" id="PR00080">
    <property type="entry name" value="SDRFAMILY"/>
</dbReference>
<dbReference type="Pfam" id="PF13561">
    <property type="entry name" value="adh_short_C2"/>
    <property type="match status" value="1"/>
</dbReference>
<reference evidence="4" key="1">
    <citation type="journal article" date="2019" name="Int. J. Syst. Evol. Microbiol.">
        <title>The Global Catalogue of Microorganisms (GCM) 10K type strain sequencing project: providing services to taxonomists for standard genome sequencing and annotation.</title>
        <authorList>
            <consortium name="The Broad Institute Genomics Platform"/>
            <consortium name="The Broad Institute Genome Sequencing Center for Infectious Disease"/>
            <person name="Wu L."/>
            <person name="Ma J."/>
        </authorList>
    </citation>
    <scope>NUCLEOTIDE SEQUENCE [LARGE SCALE GENOMIC DNA]</scope>
    <source>
        <strain evidence="4">CGMCC 4.7246</strain>
    </source>
</reference>
<gene>
    <name evidence="3" type="ORF">ACFP3R_20940</name>
</gene>
<keyword evidence="2" id="KW-0560">Oxidoreductase</keyword>
<keyword evidence="4" id="KW-1185">Reference proteome</keyword>
<accession>A0ABW1P8K0</accession>
<name>A0ABW1P8K0_9PSEU</name>
<evidence type="ECO:0000313" key="3">
    <source>
        <dbReference type="EMBL" id="MFC6091741.1"/>
    </source>
</evidence>
<comment type="caution">
    <text evidence="3">The sequence shown here is derived from an EMBL/GenBank/DDBJ whole genome shotgun (WGS) entry which is preliminary data.</text>
</comment>